<dbReference type="AlphaFoldDB" id="K9UEX4"/>
<dbReference type="PATRIC" id="fig|1173020.3.peg.2595"/>
<dbReference type="EMBL" id="CP003600">
    <property type="protein sequence ID" value="AFY93360.1"/>
    <property type="molecule type" value="Genomic_DNA"/>
</dbReference>
<reference evidence="1 2" key="1">
    <citation type="submission" date="2012-05" db="EMBL/GenBank/DDBJ databases">
        <title>Finished chromosome of genome of Chamaesiphon sp. PCC 6605.</title>
        <authorList>
            <consortium name="US DOE Joint Genome Institute"/>
            <person name="Gugger M."/>
            <person name="Coursin T."/>
            <person name="Rippka R."/>
            <person name="Tandeau De Marsac N."/>
            <person name="Huntemann M."/>
            <person name="Wei C.-L."/>
            <person name="Han J."/>
            <person name="Detter J.C."/>
            <person name="Han C."/>
            <person name="Tapia R."/>
            <person name="Chen A."/>
            <person name="Kyrpides N."/>
            <person name="Mavromatis K."/>
            <person name="Markowitz V."/>
            <person name="Szeto E."/>
            <person name="Ivanova N."/>
            <person name="Pagani I."/>
            <person name="Pati A."/>
            <person name="Goodwin L."/>
            <person name="Nordberg H.P."/>
            <person name="Cantor M.N."/>
            <person name="Hua S.X."/>
            <person name="Woyke T."/>
            <person name="Kerfeld C.A."/>
        </authorList>
    </citation>
    <scope>NUCLEOTIDE SEQUENCE [LARGE SCALE GENOMIC DNA]</scope>
    <source>
        <strain evidence="2">ATCC 27169 / PCC 6605</strain>
    </source>
</reference>
<dbReference type="RefSeq" id="WP_015159510.1">
    <property type="nucleotide sequence ID" value="NC_019697.1"/>
</dbReference>
<dbReference type="eggNOG" id="ENOG5032YWI">
    <property type="taxonomic scope" value="Bacteria"/>
</dbReference>
<evidence type="ECO:0000313" key="2">
    <source>
        <dbReference type="Proteomes" id="UP000010366"/>
    </source>
</evidence>
<evidence type="ECO:0000313" key="1">
    <source>
        <dbReference type="EMBL" id="AFY93360.1"/>
    </source>
</evidence>
<dbReference type="NCBIfam" id="NF045598">
    <property type="entry name" value="asr1405_asl0597"/>
    <property type="match status" value="1"/>
</dbReference>
<proteinExistence type="predicted"/>
<gene>
    <name evidence="1" type="ORF">Cha6605_2282</name>
</gene>
<dbReference type="OrthoDB" id="515027at2"/>
<dbReference type="InterPro" id="IPR054637">
    <property type="entry name" value="Asr1405_Asl0597-like"/>
</dbReference>
<organism evidence="1 2">
    <name type="scientific">Chamaesiphon minutus (strain ATCC 27169 / PCC 6605)</name>
    <dbReference type="NCBI Taxonomy" id="1173020"/>
    <lineage>
        <taxon>Bacteria</taxon>
        <taxon>Bacillati</taxon>
        <taxon>Cyanobacteriota</taxon>
        <taxon>Cyanophyceae</taxon>
        <taxon>Gomontiellales</taxon>
        <taxon>Chamaesiphonaceae</taxon>
        <taxon>Chamaesiphon</taxon>
    </lineage>
</organism>
<dbReference type="KEGG" id="cmp:Cha6605_2282"/>
<dbReference type="HOGENOM" id="CLU_2421593_0_0_3"/>
<name>K9UEX4_CHAP6</name>
<protein>
    <submittedName>
        <fullName evidence="1">Uncharacterized protein</fullName>
    </submittedName>
</protein>
<accession>K9UEX4</accession>
<dbReference type="Proteomes" id="UP000010366">
    <property type="component" value="Chromosome"/>
</dbReference>
<keyword evidence="2" id="KW-1185">Reference proteome</keyword>
<sequence length="91" mass="10506">MKKVNYSDWIATIDTAWGDRWQIYHRLQELEISCNCSTGKPLTVSVETPTAAIQVWNVARQPSLDRCQLVDWLDRCLILQAARHGSELLYD</sequence>